<name>A0ABW3D793_9BACL</name>
<comment type="caution">
    <text evidence="2">The sequence shown here is derived from an EMBL/GenBank/DDBJ whole genome shotgun (WGS) entry which is preliminary data.</text>
</comment>
<proteinExistence type="predicted"/>
<dbReference type="EMBL" id="JBHTIU010000010">
    <property type="protein sequence ID" value="MFD0868247.1"/>
    <property type="molecule type" value="Genomic_DNA"/>
</dbReference>
<dbReference type="PANTHER" id="PTHR34351">
    <property type="entry name" value="SLR1927 PROTEIN-RELATED"/>
    <property type="match status" value="1"/>
</dbReference>
<dbReference type="Pfam" id="PF01882">
    <property type="entry name" value="DUF58"/>
    <property type="match status" value="1"/>
</dbReference>
<evidence type="ECO:0000259" key="1">
    <source>
        <dbReference type="Pfam" id="PF01882"/>
    </source>
</evidence>
<reference evidence="3" key="1">
    <citation type="journal article" date="2019" name="Int. J. Syst. Evol. Microbiol.">
        <title>The Global Catalogue of Microorganisms (GCM) 10K type strain sequencing project: providing services to taxonomists for standard genome sequencing and annotation.</title>
        <authorList>
            <consortium name="The Broad Institute Genomics Platform"/>
            <consortium name="The Broad Institute Genome Sequencing Center for Infectious Disease"/>
            <person name="Wu L."/>
            <person name="Ma J."/>
        </authorList>
    </citation>
    <scope>NUCLEOTIDE SEQUENCE [LARGE SCALE GENOMIC DNA]</scope>
    <source>
        <strain evidence="3">CCUG 57263</strain>
    </source>
</reference>
<evidence type="ECO:0000313" key="3">
    <source>
        <dbReference type="Proteomes" id="UP001597120"/>
    </source>
</evidence>
<gene>
    <name evidence="2" type="ORF">ACFQ03_03735</name>
</gene>
<feature type="domain" description="DUF58" evidence="1">
    <location>
        <begin position="185"/>
        <end position="355"/>
    </location>
</feature>
<organism evidence="2 3">
    <name type="scientific">Paenibacillus residui</name>
    <dbReference type="NCBI Taxonomy" id="629724"/>
    <lineage>
        <taxon>Bacteria</taxon>
        <taxon>Bacillati</taxon>
        <taxon>Bacillota</taxon>
        <taxon>Bacilli</taxon>
        <taxon>Bacillales</taxon>
        <taxon>Paenibacillaceae</taxon>
        <taxon>Paenibacillus</taxon>
    </lineage>
</organism>
<dbReference type="InterPro" id="IPR002881">
    <property type="entry name" value="DUF58"/>
</dbReference>
<accession>A0ABW3D793</accession>
<evidence type="ECO:0000313" key="2">
    <source>
        <dbReference type="EMBL" id="MFD0868247.1"/>
    </source>
</evidence>
<dbReference type="RefSeq" id="WP_379286141.1">
    <property type="nucleotide sequence ID" value="NZ_JBHTIU010000010.1"/>
</dbReference>
<dbReference type="PANTHER" id="PTHR34351:SF2">
    <property type="entry name" value="DUF58 DOMAIN-CONTAINING PROTEIN"/>
    <property type="match status" value="1"/>
</dbReference>
<protein>
    <submittedName>
        <fullName evidence="2">DUF58 domain-containing protein</fullName>
    </submittedName>
</protein>
<sequence length="367" mass="41869">MGIHWILFVSFIVVLAQSFLYKRKALKHLSVGRSFNKAAVFEGEEVQLVERIANRKWLPVPWLKLESLIHANLQFQKQYNLNISGGQMFQNHSSLFSLMPYTQITRRHYIRCMKRGAYSLDTATLTCGDLLGMQSVFKTVPVSAQLLVYPKTVPMEEIPLPYRSWQGDLLVRRWIMEDPFMINGVREYRYGDSMKDVNWKATARVGTLQVHNRGFTADHRLMICVNFEVSEEMWNAVTDPELIERGISYAATLAEDGIRQGMEVGFGCNGYTVDQPNEAVRIEPVSGQEHLTLLYETMAKLVIECSCEMSAFLEAEAWNGNQNTVYLLITPYVSAKMQDKIHRLESNGNRVEIIPLNRSEGGEQASA</sequence>
<dbReference type="Proteomes" id="UP001597120">
    <property type="component" value="Unassembled WGS sequence"/>
</dbReference>
<keyword evidence="3" id="KW-1185">Reference proteome</keyword>